<evidence type="ECO:0000313" key="2">
    <source>
        <dbReference type="Proteomes" id="UP001172159"/>
    </source>
</evidence>
<reference evidence="1" key="1">
    <citation type="submission" date="2023-06" db="EMBL/GenBank/DDBJ databases">
        <title>Genome-scale phylogeny and comparative genomics of the fungal order Sordariales.</title>
        <authorList>
            <consortium name="Lawrence Berkeley National Laboratory"/>
            <person name="Hensen N."/>
            <person name="Bonometti L."/>
            <person name="Westerberg I."/>
            <person name="Brannstrom I.O."/>
            <person name="Guillou S."/>
            <person name="Cros-Aarteil S."/>
            <person name="Calhoun S."/>
            <person name="Haridas S."/>
            <person name="Kuo A."/>
            <person name="Mondo S."/>
            <person name="Pangilinan J."/>
            <person name="Riley R."/>
            <person name="Labutti K."/>
            <person name="Andreopoulos B."/>
            <person name="Lipzen A."/>
            <person name="Chen C."/>
            <person name="Yanf M."/>
            <person name="Daum C."/>
            <person name="Ng V."/>
            <person name="Clum A."/>
            <person name="Steindorff A."/>
            <person name="Ohm R."/>
            <person name="Martin F."/>
            <person name="Silar P."/>
            <person name="Natvig D."/>
            <person name="Lalanne C."/>
            <person name="Gautier V."/>
            <person name="Ament-Velasquez S.L."/>
            <person name="Kruys A."/>
            <person name="Hutchinson M.I."/>
            <person name="Powell A.J."/>
            <person name="Barry K."/>
            <person name="Miller A.N."/>
            <person name="Grigoriev I.V."/>
            <person name="Debuchy R."/>
            <person name="Gladieux P."/>
            <person name="Thoren M.H."/>
            <person name="Johannesson H."/>
        </authorList>
    </citation>
    <scope>NUCLEOTIDE SEQUENCE</scope>
    <source>
        <strain evidence="1">CBS 540.89</strain>
    </source>
</reference>
<dbReference type="Gene3D" id="3.40.50.720">
    <property type="entry name" value="NAD(P)-binding Rossmann-like Domain"/>
    <property type="match status" value="1"/>
</dbReference>
<keyword evidence="2" id="KW-1185">Reference proteome</keyword>
<proteinExistence type="predicted"/>
<dbReference type="EMBL" id="JAUKTV010000012">
    <property type="protein sequence ID" value="KAK0721189.1"/>
    <property type="molecule type" value="Genomic_DNA"/>
</dbReference>
<dbReference type="Proteomes" id="UP001172159">
    <property type="component" value="Unassembled WGS sequence"/>
</dbReference>
<dbReference type="AlphaFoldDB" id="A0AA40DYJ1"/>
<dbReference type="PRINTS" id="PR00081">
    <property type="entry name" value="GDHRDH"/>
</dbReference>
<evidence type="ECO:0000313" key="1">
    <source>
        <dbReference type="EMBL" id="KAK0721189.1"/>
    </source>
</evidence>
<name>A0AA40DYJ1_9PEZI</name>
<organism evidence="1 2">
    <name type="scientific">Apiosordaria backusii</name>
    <dbReference type="NCBI Taxonomy" id="314023"/>
    <lineage>
        <taxon>Eukaryota</taxon>
        <taxon>Fungi</taxon>
        <taxon>Dikarya</taxon>
        <taxon>Ascomycota</taxon>
        <taxon>Pezizomycotina</taxon>
        <taxon>Sordariomycetes</taxon>
        <taxon>Sordariomycetidae</taxon>
        <taxon>Sordariales</taxon>
        <taxon>Lasiosphaeriaceae</taxon>
        <taxon>Apiosordaria</taxon>
    </lineage>
</organism>
<dbReference type="InterPro" id="IPR036291">
    <property type="entry name" value="NAD(P)-bd_dom_sf"/>
</dbReference>
<protein>
    <submittedName>
        <fullName evidence="1">Uncharacterized protein</fullName>
    </submittedName>
</protein>
<comment type="caution">
    <text evidence="1">The sequence shown here is derived from an EMBL/GenBank/DDBJ whole genome shotgun (WGS) entry which is preliminary data.</text>
</comment>
<sequence>MAAAKTGGNIILVSSQLSTTPIWVQRFQGSCDYGEELSRRRVAQHGIRVNTISPGYVNTILNEGEGLDDAKRI</sequence>
<dbReference type="InterPro" id="IPR002347">
    <property type="entry name" value="SDR_fam"/>
</dbReference>
<accession>A0AA40DYJ1</accession>
<dbReference type="SUPFAM" id="SSF51735">
    <property type="entry name" value="NAD(P)-binding Rossmann-fold domains"/>
    <property type="match status" value="1"/>
</dbReference>
<gene>
    <name evidence="1" type="ORF">B0T21DRAFT_373096</name>
</gene>